<sequence>MLSEGRLVMEGTPKEVFNERALLEQSRLDAPAYVKLRDDLLSAGLPIAQEAMTCDDLADELSRIFIAQPR</sequence>
<proteinExistence type="predicted"/>
<name>A0A645H2P7_9ZZZZ</name>
<reference evidence="1" key="1">
    <citation type="submission" date="2019-08" db="EMBL/GenBank/DDBJ databases">
        <authorList>
            <person name="Kucharzyk K."/>
            <person name="Murdoch R.W."/>
            <person name="Higgins S."/>
            <person name="Loffler F."/>
        </authorList>
    </citation>
    <scope>NUCLEOTIDE SEQUENCE</scope>
</reference>
<protein>
    <recommendedName>
        <fullName evidence="2">Energy-coupling factor transporter ATP-binding protein EcfA2</fullName>
    </recommendedName>
</protein>
<dbReference type="AlphaFoldDB" id="A0A645H2P7"/>
<gene>
    <name evidence="1" type="ORF">SDC9_180443</name>
</gene>
<dbReference type="EMBL" id="VSSQ01085239">
    <property type="protein sequence ID" value="MPN32960.1"/>
    <property type="molecule type" value="Genomic_DNA"/>
</dbReference>
<comment type="caution">
    <text evidence="1">The sequence shown here is derived from an EMBL/GenBank/DDBJ whole genome shotgun (WGS) entry which is preliminary data.</text>
</comment>
<organism evidence="1">
    <name type="scientific">bioreactor metagenome</name>
    <dbReference type="NCBI Taxonomy" id="1076179"/>
    <lineage>
        <taxon>unclassified sequences</taxon>
        <taxon>metagenomes</taxon>
        <taxon>ecological metagenomes</taxon>
    </lineage>
</organism>
<accession>A0A645H2P7</accession>
<evidence type="ECO:0008006" key="2">
    <source>
        <dbReference type="Google" id="ProtNLM"/>
    </source>
</evidence>
<evidence type="ECO:0000313" key="1">
    <source>
        <dbReference type="EMBL" id="MPN32960.1"/>
    </source>
</evidence>